<dbReference type="InterPro" id="IPR027104">
    <property type="entry name" value="Prp3"/>
</dbReference>
<reference evidence="3" key="2">
    <citation type="journal article" date="2024" name="Plant">
        <title>Genomic evolution and insights into agronomic trait innovations of Sesamum species.</title>
        <authorList>
            <person name="Miao H."/>
            <person name="Wang L."/>
            <person name="Qu L."/>
            <person name="Liu H."/>
            <person name="Sun Y."/>
            <person name="Le M."/>
            <person name="Wang Q."/>
            <person name="Wei S."/>
            <person name="Zheng Y."/>
            <person name="Lin W."/>
            <person name="Duan Y."/>
            <person name="Cao H."/>
            <person name="Xiong S."/>
            <person name="Wang X."/>
            <person name="Wei L."/>
            <person name="Li C."/>
            <person name="Ma Q."/>
            <person name="Ju M."/>
            <person name="Zhao R."/>
            <person name="Li G."/>
            <person name="Mu C."/>
            <person name="Tian Q."/>
            <person name="Mei H."/>
            <person name="Zhang T."/>
            <person name="Gao T."/>
            <person name="Zhang H."/>
        </authorList>
    </citation>
    <scope>NUCLEOTIDE SEQUENCE</scope>
    <source>
        <strain evidence="3">G02</strain>
    </source>
</reference>
<dbReference type="InterPro" id="IPR013881">
    <property type="entry name" value="Pre-mRNA_splic_Prp3_dom"/>
</dbReference>
<dbReference type="AlphaFoldDB" id="A0AAW2KBC5"/>
<dbReference type="PANTHER" id="PTHR14212:SF0">
    <property type="entry name" value="U4_U6 SMALL NUCLEAR RIBONUCLEOPROTEIN PRP3"/>
    <property type="match status" value="1"/>
</dbReference>
<feature type="region of interest" description="Disordered" evidence="1">
    <location>
        <begin position="1"/>
        <end position="202"/>
    </location>
</feature>
<feature type="domain" description="Pre-mRNA-splicing factor 3" evidence="2">
    <location>
        <begin position="359"/>
        <end position="452"/>
    </location>
</feature>
<dbReference type="Pfam" id="PF08572">
    <property type="entry name" value="PRP3"/>
    <property type="match status" value="1"/>
</dbReference>
<gene>
    <name evidence="3" type="ORF">Sradi_6239500</name>
</gene>
<dbReference type="PANTHER" id="PTHR14212">
    <property type="entry name" value="U4/U6-ASSOCIATED RNA SPLICING FACTOR-RELATED"/>
    <property type="match status" value="1"/>
</dbReference>
<evidence type="ECO:0000313" key="3">
    <source>
        <dbReference type="EMBL" id="KAL0303714.1"/>
    </source>
</evidence>
<dbReference type="EMBL" id="JACGWJ010000029">
    <property type="protein sequence ID" value="KAL0303714.1"/>
    <property type="molecule type" value="Genomic_DNA"/>
</dbReference>
<comment type="caution">
    <text evidence="3">The sequence shown here is derived from an EMBL/GenBank/DDBJ whole genome shotgun (WGS) entry which is preliminary data.</text>
</comment>
<dbReference type="GO" id="GO:0000398">
    <property type="term" value="P:mRNA splicing, via spliceosome"/>
    <property type="evidence" value="ECO:0007669"/>
    <property type="project" value="InterPro"/>
</dbReference>
<feature type="compositionally biased region" description="Basic and acidic residues" evidence="1">
    <location>
        <begin position="30"/>
        <end position="70"/>
    </location>
</feature>
<feature type="compositionally biased region" description="Basic and acidic residues" evidence="1">
    <location>
        <begin position="125"/>
        <end position="140"/>
    </location>
</feature>
<accession>A0AAW2KBC5</accession>
<feature type="compositionally biased region" description="Basic and acidic residues" evidence="1">
    <location>
        <begin position="1"/>
        <end position="23"/>
    </location>
</feature>
<feature type="compositionally biased region" description="Basic and acidic residues" evidence="1">
    <location>
        <begin position="77"/>
        <end position="118"/>
    </location>
</feature>
<evidence type="ECO:0000256" key="1">
    <source>
        <dbReference type="SAM" id="MobiDB-lite"/>
    </source>
</evidence>
<feature type="compositionally biased region" description="Polar residues" evidence="1">
    <location>
        <begin position="141"/>
        <end position="176"/>
    </location>
</feature>
<name>A0AAW2KBC5_SESRA</name>
<dbReference type="GO" id="GO:0046540">
    <property type="term" value="C:U4/U6 x U5 tri-snRNP complex"/>
    <property type="evidence" value="ECO:0007669"/>
    <property type="project" value="InterPro"/>
</dbReference>
<sequence length="475" mass="53435">MDKENSNRKRRESDSHRDRESSKEHHHRSKYDDDRRRSDEHHRRRSDSRTEREGSRDRDSRSERERSHSVERKKRKERGESEERSDKRTRVYEENGREKSRFEDVKVKDDEKERKEVEGFGSEGKSVKKDAKYESRDSGHQSKTGSVANSLATGPVSTPSSISPETFVAHTSSPATKLNRDAGSTREGSPQVGEKEVAKLSSSSKGIMLMPVPQVTASLTGTSGITSSAPTLPIVTSAPTMPPQSGMPHLPGLTAQKYEAVKRAQELAAKMGFRQDPEFAPLINMFPGQMPPDVTIQPKPSKAPVLRLDALGREIDEHGNVVNVPKVNSLSTLKVNINKQKKDAFQILKPELDVDPDGNPHFDARMGIDKNKLLRPKRMTFQFVEEGKWSRDAEIIKLKSQFGEAKAKELKVKQAQLAKAKAEPDINPNLIEVGERVITKEKPKESIPDVEWCWSYVPVGVILVFQVPSGQMKFF</sequence>
<organism evidence="3">
    <name type="scientific">Sesamum radiatum</name>
    <name type="common">Black benniseed</name>
    <dbReference type="NCBI Taxonomy" id="300843"/>
    <lineage>
        <taxon>Eukaryota</taxon>
        <taxon>Viridiplantae</taxon>
        <taxon>Streptophyta</taxon>
        <taxon>Embryophyta</taxon>
        <taxon>Tracheophyta</taxon>
        <taxon>Spermatophyta</taxon>
        <taxon>Magnoliopsida</taxon>
        <taxon>eudicotyledons</taxon>
        <taxon>Gunneridae</taxon>
        <taxon>Pentapetalae</taxon>
        <taxon>asterids</taxon>
        <taxon>lamiids</taxon>
        <taxon>Lamiales</taxon>
        <taxon>Pedaliaceae</taxon>
        <taxon>Sesamum</taxon>
    </lineage>
</organism>
<reference evidence="3" key="1">
    <citation type="submission" date="2020-06" db="EMBL/GenBank/DDBJ databases">
        <authorList>
            <person name="Li T."/>
            <person name="Hu X."/>
            <person name="Zhang T."/>
            <person name="Song X."/>
            <person name="Zhang H."/>
            <person name="Dai N."/>
            <person name="Sheng W."/>
            <person name="Hou X."/>
            <person name="Wei L."/>
        </authorList>
    </citation>
    <scope>NUCLEOTIDE SEQUENCE</scope>
    <source>
        <strain evidence="3">G02</strain>
        <tissue evidence="3">Leaf</tissue>
    </source>
</reference>
<proteinExistence type="predicted"/>
<evidence type="ECO:0000259" key="2">
    <source>
        <dbReference type="Pfam" id="PF08572"/>
    </source>
</evidence>
<protein>
    <submittedName>
        <fullName evidence="3">Protein RDM16</fullName>
    </submittedName>
</protein>